<reference evidence="1 2" key="1">
    <citation type="submission" date="2020-07" db="EMBL/GenBank/DDBJ databases">
        <title>Genomic Encyclopedia of Type Strains, Phase IV (KMG-V): Genome sequencing to study the core and pangenomes of soil and plant-associated prokaryotes.</title>
        <authorList>
            <person name="Whitman W."/>
        </authorList>
    </citation>
    <scope>NUCLEOTIDE SEQUENCE [LARGE SCALE GENOMIC DNA]</scope>
    <source>
        <strain evidence="1 2">X4EP2</strain>
    </source>
</reference>
<dbReference type="Pfam" id="PF12543">
    <property type="entry name" value="DUF3738"/>
    <property type="match status" value="1"/>
</dbReference>
<dbReference type="EMBL" id="JACCCW010000001">
    <property type="protein sequence ID" value="NYF79030.1"/>
    <property type="molecule type" value="Genomic_DNA"/>
</dbReference>
<evidence type="ECO:0000313" key="2">
    <source>
        <dbReference type="Proteomes" id="UP000589520"/>
    </source>
</evidence>
<organism evidence="1 2">
    <name type="scientific">Granulicella arctica</name>
    <dbReference type="NCBI Taxonomy" id="940613"/>
    <lineage>
        <taxon>Bacteria</taxon>
        <taxon>Pseudomonadati</taxon>
        <taxon>Acidobacteriota</taxon>
        <taxon>Terriglobia</taxon>
        <taxon>Terriglobales</taxon>
        <taxon>Acidobacteriaceae</taxon>
        <taxon>Granulicella</taxon>
    </lineage>
</organism>
<sequence>MALAQQRFQIATIKPSAPNTSKHTQSRGTKFATTGTTVEDLLKFAYNVHVSQIVGGPSWARTDQFDVLADLEMDRRPSLDELKAMTADLLFDRFHLVLGRERRELPVFALVRAKDALKLKPASSDPSSILSGALTPPGSLYVHGGTLTDFAAYLQRYAPPEINRPVVDQTGIPGRFEFELHFTPDSSQTEGQSIASPSDAIPPPEIFSAIQDQLGLKLRATKAEVDVLNIISITPPTPN</sequence>
<dbReference type="RefSeq" id="WP_179488918.1">
    <property type="nucleotide sequence ID" value="NZ_JACCCW010000001.1"/>
</dbReference>
<keyword evidence="2" id="KW-1185">Reference proteome</keyword>
<dbReference type="AlphaFoldDB" id="A0A7Y9TGQ8"/>
<accession>A0A7Y9TGQ8</accession>
<dbReference type="Proteomes" id="UP000589520">
    <property type="component" value="Unassembled WGS sequence"/>
</dbReference>
<proteinExistence type="predicted"/>
<evidence type="ECO:0000313" key="1">
    <source>
        <dbReference type="EMBL" id="NYF79030.1"/>
    </source>
</evidence>
<name>A0A7Y9TGQ8_9BACT</name>
<dbReference type="NCBIfam" id="TIGR03435">
    <property type="entry name" value="Soli_TIGR03435"/>
    <property type="match status" value="1"/>
</dbReference>
<dbReference type="InterPro" id="IPR017801">
    <property type="entry name" value="DUF3738"/>
</dbReference>
<gene>
    <name evidence="1" type="ORF">HDF17_001317</name>
</gene>
<protein>
    <submittedName>
        <fullName evidence="1">Uncharacterized protein (TIGR03435 family)</fullName>
    </submittedName>
</protein>
<comment type="caution">
    <text evidence="1">The sequence shown here is derived from an EMBL/GenBank/DDBJ whole genome shotgun (WGS) entry which is preliminary data.</text>
</comment>